<organism evidence="2">
    <name type="scientific">Capitella teleta</name>
    <name type="common">Polychaete worm</name>
    <dbReference type="NCBI Taxonomy" id="283909"/>
    <lineage>
        <taxon>Eukaryota</taxon>
        <taxon>Metazoa</taxon>
        <taxon>Spiralia</taxon>
        <taxon>Lophotrochozoa</taxon>
        <taxon>Annelida</taxon>
        <taxon>Polychaeta</taxon>
        <taxon>Sedentaria</taxon>
        <taxon>Scolecida</taxon>
        <taxon>Capitellidae</taxon>
        <taxon>Capitella</taxon>
    </lineage>
</organism>
<feature type="region of interest" description="Disordered" evidence="1">
    <location>
        <begin position="80"/>
        <end position="133"/>
    </location>
</feature>
<protein>
    <submittedName>
        <fullName evidence="2 3">Uncharacterized protein</fullName>
    </submittedName>
</protein>
<gene>
    <name evidence="2" type="ORF">CAPTEDRAFT_215559</name>
</gene>
<dbReference type="HOGENOM" id="CLU_1020279_0_0_1"/>
<dbReference type="Proteomes" id="UP000014760">
    <property type="component" value="Unassembled WGS sequence"/>
</dbReference>
<accession>R7UHM2</accession>
<feature type="compositionally biased region" description="Basic residues" evidence="1">
    <location>
        <begin position="86"/>
        <end position="105"/>
    </location>
</feature>
<evidence type="ECO:0000313" key="4">
    <source>
        <dbReference type="Proteomes" id="UP000014760"/>
    </source>
</evidence>
<dbReference type="EnsemblMetazoa" id="CapteT215559">
    <property type="protein sequence ID" value="CapteP215559"/>
    <property type="gene ID" value="CapteG215559"/>
</dbReference>
<reference evidence="2 4" key="2">
    <citation type="journal article" date="2013" name="Nature">
        <title>Insights into bilaterian evolution from three spiralian genomes.</title>
        <authorList>
            <person name="Simakov O."/>
            <person name="Marletaz F."/>
            <person name="Cho S.J."/>
            <person name="Edsinger-Gonzales E."/>
            <person name="Havlak P."/>
            <person name="Hellsten U."/>
            <person name="Kuo D.H."/>
            <person name="Larsson T."/>
            <person name="Lv J."/>
            <person name="Arendt D."/>
            <person name="Savage R."/>
            <person name="Osoegawa K."/>
            <person name="de Jong P."/>
            <person name="Grimwood J."/>
            <person name="Chapman J.A."/>
            <person name="Shapiro H."/>
            <person name="Aerts A."/>
            <person name="Otillar R.P."/>
            <person name="Terry A.Y."/>
            <person name="Boore J.L."/>
            <person name="Grigoriev I.V."/>
            <person name="Lindberg D.R."/>
            <person name="Seaver E.C."/>
            <person name="Weisblat D.A."/>
            <person name="Putnam N.H."/>
            <person name="Rokhsar D.S."/>
        </authorList>
    </citation>
    <scope>NUCLEOTIDE SEQUENCE</scope>
    <source>
        <strain evidence="2 4">I ESC-2004</strain>
    </source>
</reference>
<dbReference type="AlphaFoldDB" id="R7UHM2"/>
<evidence type="ECO:0000313" key="2">
    <source>
        <dbReference type="EMBL" id="ELU02777.1"/>
    </source>
</evidence>
<name>R7UHM2_CAPTE</name>
<dbReference type="EMBL" id="KB303777">
    <property type="protein sequence ID" value="ELU02777.1"/>
    <property type="molecule type" value="Genomic_DNA"/>
</dbReference>
<evidence type="ECO:0000313" key="3">
    <source>
        <dbReference type="EnsemblMetazoa" id="CapteP215559"/>
    </source>
</evidence>
<feature type="compositionally biased region" description="Polar residues" evidence="1">
    <location>
        <begin position="119"/>
        <end position="129"/>
    </location>
</feature>
<sequence length="273" mass="30876">MDEGQESICPVCSDRFEKAEKPQRGFKRHRLADVASPYTRRKVFEVDLAPRNFICNGCFKKMCRVTKRVTVGKRKLYTWAGDRTPRKPRKRKTGTPKAVKRKKSLFQRSHTNSSSSSSQMDMTPLSSDLTPVPRPVGVLVDDPVRELVGKPTGEGVQEYVGKSVNDTSHEIMPPSSWYYTTNILYRLTLSVHFDSTLHANITELPALEPDSVTSPDNTTDRAMKYLCSYKYISAFRLLIKSSASAKRALVQVAAEIVKQELSQATKHRKCEML</sequence>
<evidence type="ECO:0000256" key="1">
    <source>
        <dbReference type="SAM" id="MobiDB-lite"/>
    </source>
</evidence>
<proteinExistence type="predicted"/>
<keyword evidence="4" id="KW-1185">Reference proteome</keyword>
<dbReference type="EMBL" id="AMQN01008702">
    <property type="status" value="NOT_ANNOTATED_CDS"/>
    <property type="molecule type" value="Genomic_DNA"/>
</dbReference>
<reference evidence="4" key="1">
    <citation type="submission" date="2012-12" db="EMBL/GenBank/DDBJ databases">
        <authorList>
            <person name="Hellsten U."/>
            <person name="Grimwood J."/>
            <person name="Chapman J.A."/>
            <person name="Shapiro H."/>
            <person name="Aerts A."/>
            <person name="Otillar R.P."/>
            <person name="Terry A.Y."/>
            <person name="Boore J.L."/>
            <person name="Simakov O."/>
            <person name="Marletaz F."/>
            <person name="Cho S.-J."/>
            <person name="Edsinger-Gonzales E."/>
            <person name="Havlak P."/>
            <person name="Kuo D.-H."/>
            <person name="Larsson T."/>
            <person name="Lv J."/>
            <person name="Arendt D."/>
            <person name="Savage R."/>
            <person name="Osoegawa K."/>
            <person name="de Jong P."/>
            <person name="Lindberg D.R."/>
            <person name="Seaver E.C."/>
            <person name="Weisblat D.A."/>
            <person name="Putnam N.H."/>
            <person name="Grigoriev I.V."/>
            <person name="Rokhsar D.S."/>
        </authorList>
    </citation>
    <scope>NUCLEOTIDE SEQUENCE</scope>
    <source>
        <strain evidence="4">I ESC-2004</strain>
    </source>
</reference>
<reference evidence="3" key="3">
    <citation type="submission" date="2015-06" db="UniProtKB">
        <authorList>
            <consortium name="EnsemblMetazoa"/>
        </authorList>
    </citation>
    <scope>IDENTIFICATION</scope>
</reference>